<gene>
    <name evidence="2" type="ORF">FE374_07185</name>
</gene>
<dbReference type="Proteomes" id="UP000314616">
    <property type="component" value="Chromosome"/>
</dbReference>
<dbReference type="Pfam" id="PF09509">
    <property type="entry name" value="Hypoth_Ymh"/>
    <property type="match status" value="1"/>
</dbReference>
<proteinExistence type="predicted"/>
<accession>A0A5B8C8V6</accession>
<dbReference type="RefSeq" id="WP_139927878.1">
    <property type="nucleotide sequence ID" value="NZ_CP040915.1"/>
</dbReference>
<evidence type="ECO:0000313" key="3">
    <source>
        <dbReference type="Proteomes" id="UP000314616"/>
    </source>
</evidence>
<organism evidence="2 3">
    <name type="scientific">Georgenia yuyongxinii</name>
    <dbReference type="NCBI Taxonomy" id="2589797"/>
    <lineage>
        <taxon>Bacteria</taxon>
        <taxon>Bacillati</taxon>
        <taxon>Actinomycetota</taxon>
        <taxon>Actinomycetes</taxon>
        <taxon>Micrococcales</taxon>
        <taxon>Bogoriellaceae</taxon>
        <taxon>Georgenia</taxon>
    </lineage>
</organism>
<name>A0A5B8C8V6_9MICO</name>
<protein>
    <submittedName>
        <fullName evidence="2">TIGR02391 family protein</fullName>
    </submittedName>
</protein>
<dbReference type="KEGG" id="gyu:FE374_07185"/>
<dbReference type="AlphaFoldDB" id="A0A5B8C8V6"/>
<dbReference type="NCBIfam" id="TIGR02391">
    <property type="entry name" value="hypoth_ymh"/>
    <property type="match status" value="1"/>
</dbReference>
<sequence>MTGVDYWKTPIRLAVRLGSELAEYASPTFENDEPPAEQVPTLHPGGELLPDFDNRITDTDLRQATRSRFVSQHYADAVEAAVKTLNECVRSLSGRHEDGDGLMTVVFSPSNPILRINSGRTKSDESAQRGHMQLCQGVIGAWRNPRAHRLLDDAPERTLMMLEVINDLIGVTKSAKRTRRRKTA</sequence>
<evidence type="ECO:0000259" key="1">
    <source>
        <dbReference type="Pfam" id="PF09509"/>
    </source>
</evidence>
<evidence type="ECO:0000313" key="2">
    <source>
        <dbReference type="EMBL" id="QDC24436.1"/>
    </source>
</evidence>
<dbReference type="InterPro" id="IPR012654">
    <property type="entry name" value="CHP02391"/>
</dbReference>
<dbReference type="EMBL" id="CP040915">
    <property type="protein sequence ID" value="QDC24436.1"/>
    <property type="molecule type" value="Genomic_DNA"/>
</dbReference>
<reference evidence="2 3" key="1">
    <citation type="submission" date="2019-05" db="EMBL/GenBank/DDBJ databases">
        <title>Georgenia *** sp. nov., and Georgenia *** sp. nov., isolated from the intestinal contents of plateau pika (Ochotona curzoniae) in the Qinghai-Tibet plateau of China.</title>
        <authorList>
            <person name="Tian Z."/>
        </authorList>
    </citation>
    <scope>NUCLEOTIDE SEQUENCE [LARGE SCALE GENOMIC DNA]</scope>
    <source>
        <strain evidence="2 3">Z443</strain>
    </source>
</reference>
<dbReference type="OrthoDB" id="5195054at2"/>
<feature type="domain" description="Conserved hypothetical protein CHP02391" evidence="1">
    <location>
        <begin position="58"/>
        <end position="165"/>
    </location>
</feature>